<dbReference type="EMBL" id="KL596635">
    <property type="protein sequence ID" value="KER32309.1"/>
    <property type="molecule type" value="Genomic_DNA"/>
</dbReference>
<dbReference type="Proteomes" id="UP000054324">
    <property type="component" value="Unassembled WGS sequence"/>
</dbReference>
<feature type="non-terminal residue" evidence="2">
    <location>
        <position position="71"/>
    </location>
</feature>
<dbReference type="CTD" id="20315726"/>
<evidence type="ECO:0000313" key="3">
    <source>
        <dbReference type="Proteomes" id="UP000054324"/>
    </source>
</evidence>
<keyword evidence="3" id="KW-1185">Reference proteome</keyword>
<proteinExistence type="predicted"/>
<dbReference type="GeneID" id="20315726"/>
<dbReference type="AlphaFoldDB" id="A0A075AIV8"/>
<feature type="non-terminal residue" evidence="2">
    <location>
        <position position="1"/>
    </location>
</feature>
<accession>A0A075AIV8</accession>
<gene>
    <name evidence="2" type="ORF">T265_01538</name>
</gene>
<name>A0A075AIV8_OPIVI</name>
<evidence type="ECO:0000313" key="2">
    <source>
        <dbReference type="EMBL" id="KER32309.1"/>
    </source>
</evidence>
<dbReference type="KEGG" id="ovi:T265_01538"/>
<protein>
    <submittedName>
        <fullName evidence="2">Uncharacterized protein</fullName>
    </submittedName>
</protein>
<feature type="region of interest" description="Disordered" evidence="1">
    <location>
        <begin position="52"/>
        <end position="71"/>
    </location>
</feature>
<dbReference type="RefSeq" id="XP_009163861.1">
    <property type="nucleotide sequence ID" value="XM_009165597.1"/>
</dbReference>
<sequence length="71" mass="7707">DKCSSHQSGWPHLPYFPKQGDGSNRTNCGITTNVGWIDVCLDRCSAEIRRPIHRTSEGGRKGGGENIAAPL</sequence>
<organism evidence="2 3">
    <name type="scientific">Opisthorchis viverrini</name>
    <name type="common">Southeast Asian liver fluke</name>
    <dbReference type="NCBI Taxonomy" id="6198"/>
    <lineage>
        <taxon>Eukaryota</taxon>
        <taxon>Metazoa</taxon>
        <taxon>Spiralia</taxon>
        <taxon>Lophotrochozoa</taxon>
        <taxon>Platyhelminthes</taxon>
        <taxon>Trematoda</taxon>
        <taxon>Digenea</taxon>
        <taxon>Opisthorchiida</taxon>
        <taxon>Opisthorchiata</taxon>
        <taxon>Opisthorchiidae</taxon>
        <taxon>Opisthorchis</taxon>
    </lineage>
</organism>
<evidence type="ECO:0000256" key="1">
    <source>
        <dbReference type="SAM" id="MobiDB-lite"/>
    </source>
</evidence>
<feature type="compositionally biased region" description="Basic and acidic residues" evidence="1">
    <location>
        <begin position="52"/>
        <end position="63"/>
    </location>
</feature>
<reference evidence="2 3" key="1">
    <citation type="submission" date="2013-11" db="EMBL/GenBank/DDBJ databases">
        <title>Opisthorchis viverrini - life in the bile duct.</title>
        <authorList>
            <person name="Young N.D."/>
            <person name="Nagarajan N."/>
            <person name="Lin S.J."/>
            <person name="Korhonen P.K."/>
            <person name="Jex A.R."/>
            <person name="Hall R.S."/>
            <person name="Safavi-Hemami H."/>
            <person name="Kaewkong W."/>
            <person name="Bertrand D."/>
            <person name="Gao S."/>
            <person name="Seet Q."/>
            <person name="Wongkham S."/>
            <person name="Teh B.T."/>
            <person name="Wongkham C."/>
            <person name="Intapan P.M."/>
            <person name="Maleewong W."/>
            <person name="Yang X."/>
            <person name="Hu M."/>
            <person name="Wang Z."/>
            <person name="Hofmann A."/>
            <person name="Sternberg P.W."/>
            <person name="Tan P."/>
            <person name="Wang J."/>
            <person name="Gasser R.B."/>
        </authorList>
    </citation>
    <scope>NUCLEOTIDE SEQUENCE [LARGE SCALE GENOMIC DNA]</scope>
</reference>